<feature type="transmembrane region" description="Helical" evidence="6">
    <location>
        <begin position="695"/>
        <end position="717"/>
    </location>
</feature>
<feature type="transmembrane region" description="Helical" evidence="6">
    <location>
        <begin position="310"/>
        <end position="336"/>
    </location>
</feature>
<feature type="transmembrane region" description="Helical" evidence="6">
    <location>
        <begin position="357"/>
        <end position="376"/>
    </location>
</feature>
<evidence type="ECO:0000259" key="7">
    <source>
        <dbReference type="Pfam" id="PF02687"/>
    </source>
</evidence>
<feature type="transmembrane region" description="Helical" evidence="6">
    <location>
        <begin position="265"/>
        <end position="290"/>
    </location>
</feature>
<dbReference type="Proteomes" id="UP000234331">
    <property type="component" value="Unassembled WGS sequence"/>
</dbReference>
<sequence>MIRLGLRLALGGGREAIIRLVLIAAGVALGVGLLLFALAGLNAVSAQNDRYAWLETGVGTSAGTDSAGGVGMAGRIGVAVGAPAGSATDPLWWRLSSDRFDGHVIGRVDLAATGPHAPLPPGISRLPGPGQFYASPAMSTLLRSTPGDQLGARYPARQVGLIGADALPSPDSLIIVIGRQVGDLAQAPGAELVTRISTTSPSGCQGDCVDIGINANGIALILSVVTAALLFPITIFIGTATRLSAARREQRFASMRLVGATPRQISVISAVESGVAAVAGTAAGFALFPLARPAVAGINLTGDRFFSADLSLGAMDIALTAVGVPTVAVLAAWLTLRRVIISPLGVTRRVTPPAPRAWRALPLLAGLGELAWFVHAGRPASTGGQVEAYLTGILLTMVGLVVVGPWLTSVTARLLAARTSRPGVLIGARRLADNPRAGFRAISGLVLALFVTSVAVGIITTINAYGSGGRGRPLAHRGPDQRGTLIDRYTTFTPDGPRDVASIPASLPAQLRAIHGVRGVTVIHTISPDSSDHPAIGAVSCAELATTPALGRCPAGTPTVTIGDAGWSPGTAHDRQWPAAPVSAARLARLPVQSLAVTTDGPAALERARTALRRANPQHTIPITIAEEVDRDQQRNASYQRLAEIVALVSLPIAGCGLAVSAVAGLAERGRPFSLLRLAGAPMGLLRRVVLFENAVPLVVLALVSVVTGFLTAGLFLHSQLDETLQPPPADYWLLVAAGLVASLTVVASTLTLLNRATGPALARNG</sequence>
<dbReference type="RefSeq" id="WP_101835846.1">
    <property type="nucleotide sequence ID" value="NZ_FZMO01000547.1"/>
</dbReference>
<accession>A0A2I2L1D4</accession>
<feature type="transmembrane region" description="Helical" evidence="6">
    <location>
        <begin position="732"/>
        <end position="754"/>
    </location>
</feature>
<organism evidence="8 9">
    <name type="scientific">Frankia canadensis</name>
    <dbReference type="NCBI Taxonomy" id="1836972"/>
    <lineage>
        <taxon>Bacteria</taxon>
        <taxon>Bacillati</taxon>
        <taxon>Actinomycetota</taxon>
        <taxon>Actinomycetes</taxon>
        <taxon>Frankiales</taxon>
        <taxon>Frankiaceae</taxon>
        <taxon>Frankia</taxon>
    </lineage>
</organism>
<feature type="domain" description="ABC3 transporter permease C-terminal" evidence="7">
    <location>
        <begin position="226"/>
        <end position="340"/>
    </location>
</feature>
<dbReference type="InterPro" id="IPR003838">
    <property type="entry name" value="ABC3_permease_C"/>
</dbReference>
<dbReference type="Pfam" id="PF02687">
    <property type="entry name" value="FtsX"/>
    <property type="match status" value="2"/>
</dbReference>
<evidence type="ECO:0000256" key="2">
    <source>
        <dbReference type="ARBA" id="ARBA00022475"/>
    </source>
</evidence>
<feature type="transmembrane region" description="Helical" evidence="6">
    <location>
        <begin position="218"/>
        <end position="244"/>
    </location>
</feature>
<keyword evidence="5 6" id="KW-0472">Membrane</keyword>
<evidence type="ECO:0000256" key="6">
    <source>
        <dbReference type="SAM" id="Phobius"/>
    </source>
</evidence>
<keyword evidence="4 6" id="KW-1133">Transmembrane helix</keyword>
<dbReference type="AlphaFoldDB" id="A0A2I2L1D4"/>
<dbReference type="EMBL" id="FZMO01000547">
    <property type="protein sequence ID" value="SNQ51732.1"/>
    <property type="molecule type" value="Genomic_DNA"/>
</dbReference>
<feature type="transmembrane region" description="Helical" evidence="6">
    <location>
        <begin position="388"/>
        <end position="416"/>
    </location>
</feature>
<feature type="transmembrane region" description="Helical" evidence="6">
    <location>
        <begin position="437"/>
        <end position="459"/>
    </location>
</feature>
<proteinExistence type="predicted"/>
<feature type="domain" description="ABC3 transporter permease C-terminal" evidence="7">
    <location>
        <begin position="645"/>
        <end position="755"/>
    </location>
</feature>
<keyword evidence="3 6" id="KW-0812">Transmembrane</keyword>
<dbReference type="GO" id="GO:0005886">
    <property type="term" value="C:plasma membrane"/>
    <property type="evidence" value="ECO:0007669"/>
    <property type="project" value="UniProtKB-SubCell"/>
</dbReference>
<name>A0A2I2L1D4_9ACTN</name>
<keyword evidence="9" id="KW-1185">Reference proteome</keyword>
<dbReference type="OrthoDB" id="4871813at2"/>
<evidence type="ECO:0000256" key="3">
    <source>
        <dbReference type="ARBA" id="ARBA00022692"/>
    </source>
</evidence>
<evidence type="ECO:0000256" key="4">
    <source>
        <dbReference type="ARBA" id="ARBA00022989"/>
    </source>
</evidence>
<feature type="transmembrane region" description="Helical" evidence="6">
    <location>
        <begin position="645"/>
        <end position="667"/>
    </location>
</feature>
<evidence type="ECO:0000313" key="9">
    <source>
        <dbReference type="Proteomes" id="UP000234331"/>
    </source>
</evidence>
<evidence type="ECO:0000256" key="5">
    <source>
        <dbReference type="ARBA" id="ARBA00023136"/>
    </source>
</evidence>
<protein>
    <submittedName>
        <fullName evidence="8">ABC transporter permease</fullName>
    </submittedName>
</protein>
<keyword evidence="2" id="KW-1003">Cell membrane</keyword>
<reference evidence="8 9" key="1">
    <citation type="submission" date="2017-06" db="EMBL/GenBank/DDBJ databases">
        <authorList>
            <person name="Kim H.J."/>
            <person name="Triplett B.A."/>
        </authorList>
    </citation>
    <scope>NUCLEOTIDE SEQUENCE [LARGE SCALE GENOMIC DNA]</scope>
    <source>
        <strain evidence="8">FRACA_ARgP5</strain>
    </source>
</reference>
<gene>
    <name evidence="8" type="ORF">FRACA_80032</name>
</gene>
<evidence type="ECO:0000313" key="8">
    <source>
        <dbReference type="EMBL" id="SNQ51732.1"/>
    </source>
</evidence>
<evidence type="ECO:0000256" key="1">
    <source>
        <dbReference type="ARBA" id="ARBA00004651"/>
    </source>
</evidence>
<comment type="subcellular location">
    <subcellularLocation>
        <location evidence="1">Cell membrane</location>
        <topology evidence="1">Multi-pass membrane protein</topology>
    </subcellularLocation>
</comment>
<feature type="transmembrane region" description="Helical" evidence="6">
    <location>
        <begin position="20"/>
        <end position="41"/>
    </location>
</feature>